<dbReference type="Gene3D" id="1.10.10.970">
    <property type="entry name" value="RNA 2'-phosphotransferase, Tpt1/KptA family, N-terminal domain"/>
    <property type="match status" value="1"/>
</dbReference>
<name>A0ABP9XI93_9DEIO</name>
<reference evidence="6 7" key="1">
    <citation type="submission" date="2024-02" db="EMBL/GenBank/DDBJ databases">
        <title>Deinococcus aluminii NBRC 112889.</title>
        <authorList>
            <person name="Ichikawa N."/>
            <person name="Katano-Makiyama Y."/>
            <person name="Hidaka K."/>
        </authorList>
    </citation>
    <scope>NUCLEOTIDE SEQUENCE [LARGE SCALE GENOMIC DNA]</scope>
    <source>
        <strain evidence="6 7">NBRC 112889</strain>
    </source>
</reference>
<evidence type="ECO:0000256" key="5">
    <source>
        <dbReference type="HAMAP-Rule" id="MF_00299"/>
    </source>
</evidence>
<dbReference type="InterPro" id="IPR002745">
    <property type="entry name" value="Ptrans_KptA/Tpt1"/>
</dbReference>
<evidence type="ECO:0000313" key="6">
    <source>
        <dbReference type="EMBL" id="GAA5534353.1"/>
    </source>
</evidence>
<dbReference type="InterPro" id="IPR022928">
    <property type="entry name" value="RNA_2'-PTrans_KptA"/>
</dbReference>
<evidence type="ECO:0000256" key="3">
    <source>
        <dbReference type="ARBA" id="ARBA00023027"/>
    </source>
</evidence>
<dbReference type="SUPFAM" id="SSF56399">
    <property type="entry name" value="ADP-ribosylation"/>
    <property type="match status" value="1"/>
</dbReference>
<keyword evidence="7" id="KW-1185">Reference proteome</keyword>
<dbReference type="PANTHER" id="PTHR12684">
    <property type="entry name" value="PUTATIVE PHOSPHOTRANSFERASE"/>
    <property type="match status" value="1"/>
</dbReference>
<keyword evidence="2 5" id="KW-0808">Transferase</keyword>
<dbReference type="EC" id="2.7.1.-" evidence="5"/>
<dbReference type="HAMAP" id="MF_00299">
    <property type="entry name" value="KptA"/>
    <property type="match status" value="1"/>
</dbReference>
<gene>
    <name evidence="5 6" type="primary">kptA</name>
    <name evidence="6" type="ORF">Dalu01_02761</name>
</gene>
<comment type="caution">
    <text evidence="6">The sequence shown here is derived from an EMBL/GenBank/DDBJ whole genome shotgun (WGS) entry which is preliminary data.</text>
</comment>
<dbReference type="Pfam" id="PF01885">
    <property type="entry name" value="PTS_2-RNA"/>
    <property type="match status" value="1"/>
</dbReference>
<dbReference type="Gene3D" id="3.20.170.30">
    <property type="match status" value="1"/>
</dbReference>
<evidence type="ECO:0000256" key="1">
    <source>
        <dbReference type="ARBA" id="ARBA00009836"/>
    </source>
</evidence>
<protein>
    <recommendedName>
        <fullName evidence="5">Probable RNA 2'-phosphotransferase</fullName>
        <ecNumber evidence="5">2.7.1.-</ecNumber>
    </recommendedName>
</protein>
<evidence type="ECO:0000313" key="7">
    <source>
        <dbReference type="Proteomes" id="UP001404956"/>
    </source>
</evidence>
<accession>A0ABP9XI93</accession>
<dbReference type="Proteomes" id="UP001404956">
    <property type="component" value="Unassembled WGS sequence"/>
</dbReference>
<dbReference type="InterPro" id="IPR042081">
    <property type="entry name" value="RNA_2'-PTrans_C"/>
</dbReference>
<dbReference type="EMBL" id="BAABRV010000007">
    <property type="protein sequence ID" value="GAA5534353.1"/>
    <property type="molecule type" value="Genomic_DNA"/>
</dbReference>
<evidence type="ECO:0000256" key="2">
    <source>
        <dbReference type="ARBA" id="ARBA00022679"/>
    </source>
</evidence>
<comment type="similarity">
    <text evidence="1 5">Belongs to the KptA/TPT1 family.</text>
</comment>
<evidence type="ECO:0000256" key="4">
    <source>
        <dbReference type="ARBA" id="ARBA00025212"/>
    </source>
</evidence>
<dbReference type="PANTHER" id="PTHR12684:SF2">
    <property type="entry name" value="TRNA 2'-PHOSPHOTRANSFERASE 1"/>
    <property type="match status" value="1"/>
</dbReference>
<keyword evidence="3 5" id="KW-0520">NAD</keyword>
<sequence>MAGQRQNEGVTDEQLSRRLSYLLRHAPGELGVTLEPGGWAPVQAILRHLRVSRGQLERVVATDNKRRFSLDGDRIRANQGHSVPVDLDLSSAVPPARLYHGTHPAALPAIHREGLRKMGRHHVHLSPDPETARRVGARRGVPVVLEVEAGAMHAAGYVFYLSANGVWLVDAVPPEFLAFP</sequence>
<dbReference type="InterPro" id="IPR042080">
    <property type="entry name" value="RNA_2'-PTrans_N"/>
</dbReference>
<proteinExistence type="inferred from homology"/>
<comment type="function">
    <text evidence="4 5">Removes the 2'-phosphate from RNA via an intermediate in which the phosphate is ADP-ribosylated by NAD followed by a presumed transesterification to release the RNA and generate ADP-ribose 1''-2''-cyclic phosphate (APPR&gt;P). May function as an ADP-ribosylase.</text>
</comment>
<organism evidence="6 7">
    <name type="scientific">Deinococcus aluminii</name>
    <dbReference type="NCBI Taxonomy" id="1656885"/>
    <lineage>
        <taxon>Bacteria</taxon>
        <taxon>Thermotogati</taxon>
        <taxon>Deinococcota</taxon>
        <taxon>Deinococci</taxon>
        <taxon>Deinococcales</taxon>
        <taxon>Deinococcaceae</taxon>
        <taxon>Deinococcus</taxon>
    </lineage>
</organism>